<proteinExistence type="inferred from homology"/>
<dbReference type="InterPro" id="IPR056770">
    <property type="entry name" value="Piezo_THU9_anchor"/>
</dbReference>
<feature type="transmembrane region" description="Helical" evidence="11">
    <location>
        <begin position="993"/>
        <end position="1009"/>
    </location>
</feature>
<evidence type="ECO:0000256" key="7">
    <source>
        <dbReference type="ARBA" id="ARBA00023065"/>
    </source>
</evidence>
<feature type="transmembrane region" description="Helical" evidence="11">
    <location>
        <begin position="564"/>
        <end position="582"/>
    </location>
</feature>
<keyword evidence="3" id="KW-0813">Transport</keyword>
<comment type="similarity">
    <text evidence="2">Belongs to the PIEZO (TC 1.A.75) family.</text>
</comment>
<feature type="domain" description="Piezo transmembrane helical unit" evidence="14">
    <location>
        <begin position="1621"/>
        <end position="1744"/>
    </location>
</feature>
<reference evidence="17" key="1">
    <citation type="submission" date="2023-04" db="EMBL/GenBank/DDBJ databases">
        <authorList>
            <consortium name="ELIXIR-Norway"/>
        </authorList>
    </citation>
    <scope>NUCLEOTIDE SEQUENCE [LARGE SCALE GENOMIC DNA]</scope>
</reference>
<feature type="transmembrane region" description="Helical" evidence="11">
    <location>
        <begin position="664"/>
        <end position="687"/>
    </location>
</feature>
<feature type="transmembrane region" description="Helical" evidence="11">
    <location>
        <begin position="2344"/>
        <end position="2367"/>
    </location>
</feature>
<dbReference type="InterPro" id="IPR056769">
    <property type="entry name" value="Piezo_TM1-24"/>
</dbReference>
<evidence type="ECO:0000256" key="10">
    <source>
        <dbReference type="SAM" id="MobiDB-lite"/>
    </source>
</evidence>
<gene>
    <name evidence="17" type="ORF">MRATA1EN1_LOCUS3352</name>
</gene>
<feature type="transmembrane region" description="Helical" evidence="11">
    <location>
        <begin position="830"/>
        <end position="849"/>
    </location>
</feature>
<feature type="transmembrane region" description="Helical" evidence="11">
    <location>
        <begin position="794"/>
        <end position="818"/>
    </location>
</feature>
<keyword evidence="8 11" id="KW-0472">Membrane</keyword>
<protein>
    <recommendedName>
        <fullName evidence="19">Piezo-type mechanosensitive ion channel component</fullName>
    </recommendedName>
</protein>
<dbReference type="Pfam" id="PF15917">
    <property type="entry name" value="Piezo_TM25-28"/>
    <property type="match status" value="1"/>
</dbReference>
<evidence type="ECO:0000259" key="16">
    <source>
        <dbReference type="Pfam" id="PF24874"/>
    </source>
</evidence>
<feature type="transmembrane region" description="Helical" evidence="11">
    <location>
        <begin position="1150"/>
        <end position="1181"/>
    </location>
</feature>
<feature type="transmembrane region" description="Helical" evidence="11">
    <location>
        <begin position="300"/>
        <end position="317"/>
    </location>
</feature>
<evidence type="ECO:0000256" key="4">
    <source>
        <dbReference type="ARBA" id="ARBA00022475"/>
    </source>
</evidence>
<feature type="transmembrane region" description="Helical" evidence="11">
    <location>
        <begin position="2071"/>
        <end position="2095"/>
    </location>
</feature>
<feature type="transmembrane region" description="Helical" evidence="11">
    <location>
        <begin position="1901"/>
        <end position="1919"/>
    </location>
</feature>
<keyword evidence="4" id="KW-1003">Cell membrane</keyword>
<feature type="transmembrane region" description="Helical" evidence="11">
    <location>
        <begin position="208"/>
        <end position="224"/>
    </location>
</feature>
<feature type="region of interest" description="Disordered" evidence="10">
    <location>
        <begin position="1751"/>
        <end position="1779"/>
    </location>
</feature>
<dbReference type="InterPro" id="IPR027272">
    <property type="entry name" value="Piezo"/>
</dbReference>
<evidence type="ECO:0000259" key="15">
    <source>
        <dbReference type="Pfam" id="PF24871"/>
    </source>
</evidence>
<feature type="domain" description="Piezo TM25-28" evidence="13">
    <location>
        <begin position="1119"/>
        <end position="1451"/>
    </location>
</feature>
<dbReference type="InterPro" id="IPR031334">
    <property type="entry name" value="Piezo_cap_dom"/>
</dbReference>
<feature type="transmembrane region" description="Helical" evidence="11">
    <location>
        <begin position="618"/>
        <end position="644"/>
    </location>
</feature>
<feature type="domain" description="Piezo non-specific cation channel cap" evidence="12">
    <location>
        <begin position="2131"/>
        <end position="2431"/>
    </location>
</feature>
<evidence type="ECO:0000313" key="17">
    <source>
        <dbReference type="EMBL" id="CAI9154390.1"/>
    </source>
</evidence>
<feature type="transmembrane region" description="Helical" evidence="11">
    <location>
        <begin position="1859"/>
        <end position="1881"/>
    </location>
</feature>
<keyword evidence="9" id="KW-0407">Ion channel</keyword>
<evidence type="ECO:0000313" key="18">
    <source>
        <dbReference type="Proteomes" id="UP001176941"/>
    </source>
</evidence>
<dbReference type="EMBL" id="OX459947">
    <property type="protein sequence ID" value="CAI9154390.1"/>
    <property type="molecule type" value="Genomic_DNA"/>
</dbReference>
<evidence type="ECO:0000256" key="2">
    <source>
        <dbReference type="ARBA" id="ARBA00007821"/>
    </source>
</evidence>
<feature type="transmembrane region" description="Helical" evidence="11">
    <location>
        <begin position="1021"/>
        <end position="1043"/>
    </location>
</feature>
<keyword evidence="18" id="KW-1185">Reference proteome</keyword>
<feature type="transmembrane region" description="Helical" evidence="11">
    <location>
        <begin position="1077"/>
        <end position="1096"/>
    </location>
</feature>
<dbReference type="Pfam" id="PF24874">
    <property type="entry name" value="Piezo_THU9_anchor"/>
    <property type="match status" value="1"/>
</dbReference>
<keyword evidence="6 11" id="KW-1133">Transmembrane helix</keyword>
<feature type="region of interest" description="Disordered" evidence="10">
    <location>
        <begin position="733"/>
        <end position="754"/>
    </location>
</feature>
<feature type="transmembrane region" description="Helical" evidence="11">
    <location>
        <begin position="1666"/>
        <end position="1684"/>
    </location>
</feature>
<feature type="transmembrane region" description="Helical" evidence="11">
    <location>
        <begin position="231"/>
        <end position="254"/>
    </location>
</feature>
<dbReference type="Pfam" id="PF24871">
    <property type="entry name" value="Piezo_TM1-24"/>
    <property type="match status" value="2"/>
</dbReference>
<feature type="domain" description="Piezo TM1-24" evidence="15">
    <location>
        <begin position="374"/>
        <end position="692"/>
    </location>
</feature>
<evidence type="ECO:0000256" key="3">
    <source>
        <dbReference type="ARBA" id="ARBA00022448"/>
    </source>
</evidence>
<organism evidence="17 18">
    <name type="scientific">Rangifer tarandus platyrhynchus</name>
    <name type="common">Svalbard reindeer</name>
    <dbReference type="NCBI Taxonomy" id="3082113"/>
    <lineage>
        <taxon>Eukaryota</taxon>
        <taxon>Metazoa</taxon>
        <taxon>Chordata</taxon>
        <taxon>Craniata</taxon>
        <taxon>Vertebrata</taxon>
        <taxon>Euteleostomi</taxon>
        <taxon>Mammalia</taxon>
        <taxon>Eutheria</taxon>
        <taxon>Laurasiatheria</taxon>
        <taxon>Artiodactyla</taxon>
        <taxon>Ruminantia</taxon>
        <taxon>Pecora</taxon>
        <taxon>Cervidae</taxon>
        <taxon>Odocoileinae</taxon>
        <taxon>Rangifer</taxon>
    </lineage>
</organism>
<dbReference type="PANTHER" id="PTHR47049">
    <property type="entry name" value="PIEZO-TYPE MECHANOSENSITIVE ION CHANNEL HOMOLOG"/>
    <property type="match status" value="1"/>
</dbReference>
<evidence type="ECO:0000259" key="12">
    <source>
        <dbReference type="Pfam" id="PF12166"/>
    </source>
</evidence>
<dbReference type="Proteomes" id="UP001176941">
    <property type="component" value="Chromosome 11"/>
</dbReference>
<feature type="domain" description="Piezo TM1-24" evidence="15">
    <location>
        <begin position="20"/>
        <end position="324"/>
    </location>
</feature>
<evidence type="ECO:0000259" key="14">
    <source>
        <dbReference type="Pfam" id="PF23188"/>
    </source>
</evidence>
<accession>A0ABN8XYD5</accession>
<sequence>MASEVMSRLLFRVLLPCSLLSGSTKLFLRAVRITSVLFLLLQGALQVAFVSLGPEGAVWEEAIQHLGVIRFSRVDVMDIVRLLAPDIGMALVGLVTARLGHELARPPGTTAPSPFDTMDHEEDETAGERDSMEHYESDTEGDVPCWCSELSDEKATEAEGTSEEWVLKVAAFTSGLKAALEPFFPAAWKVLVTLLLGAAGMISPSMTSAVYFGAFLGLGSWWACGQALSTMAFSTLCVFMAIFTAGHLGGLYIYQLPFFQNCVPPDDIYARLLGMTALIRTNHTEFWKLHLHPGLSWPEMVNPLILLLSYYTLVLLLQQQALQSGPSIQEPPRERPSLLCQVTPLPGGSWQDLPLLPCRCPLLTGHAASATPTESGLSCASVLGYLAIRHSHVPALITMMVWSICFTGWPGCLLLLWACVIWMARDPCRLALRSAPFLVGYASVLIVLSFVAGLRVSQEELFPGAPGWLLADMDLKPYLQPCLHLGAKMSSGDGDGARGFNISEKTAAEGWRHLCASVFWLLLRLQVSESQRPAEEEAWRGDLGDVSGPSSVLLSIPATILKSLLVEYWLCLGAALLFAVSFAGKVVVYRVVYILLFLFWVAWYQIHYSSWRRSSKCFWMLVVSYSMVVLFAVYTFQFQAVSGFFNETLGLSKEGLRDLGLQRFHVATLFAELLLPAALLLAGILHCRCCNEDLRRTTGLHNSPITWEGSSDRYHCPRGSLWRLCEWQAQRQAPDPTASPGTSGQSLSLPPEEETGDWDLAVDKPTAGFQKFLEMVNGTQAFLRRVLETHSIKLLAPVVVWLTLQEASLMNSVFYIFWVLSLPYSTLRPFMSRVSTVWACVIVVCRVMYQLKWVVPSAYASNCTQVWRANGTRPPALLAGGLMVSLQPVDPAEWLGALTKCDGRALPCLKNQLAVLALTTLDVMVSQRQSIHRLREGLSGPLASATLDTVTRAHLDHGLMSALQYFIHFGFYKFGLELCFVAALHTVGQRMDFYALIHIIWLVYLLNLRRRKAIAEVWPRYCGFLVCLIIFQYFLCLGLPPALCKDYPWRTTSTEIHSNLIKWLYLPDYAKKPDANLLFFDFLLLLAASLQWQVFVDENTASMRLRAGDNVEISRELRPADLAQLSPVLNFIFCRSYLDMVKVAVFRYHFWFVLCLVFLAGTTRIHILSAGYLAAFGYFMLQGSHLLLQPAKTILQPWDRLVAYSALVVAVKTFLSVGACVYLEALLKSHCWLVHIFGLSCTVPGYQLAIPEDEACEPPEKEAGILWDAVCLTFLLIQRRIFLSYYHLYVVADLEAAQALASRGAELLALSLREALEHSEEDEKKCLWVITRQIEKIKAKQRKVAALQRGSRRPASPVVSVSCLPREVAATGPSAPENEEEKKWWQPWTKHPSMLQDGSYTFFETDSEEEELKEVSEAEITDRQPKPRTAFQLAYKAWTDGAACALRMRMEDEWGMGNPECDEEGLRWRHSGGTTVDSKAGFCVCDSCSRPTGSLARRLVTVAQLCRVLGQVLLDDVTEALRALGGDSARVSRALRGLRHGWWRAVTQASLAPLAISVAFNYSLRTSLSIADSWFMPRLSSCHPPSLLAAPGGGQLEQSDRFCRSLPRLVKLTFALHQAAMAKSETLCYLVIILNHTLSASILSMVLPILSFLWAMLSVPRPSKRFWMAAIYYTEATVVVKYFSQFGLFPWTTKRYAGINREKPFSLPNILGVEKRDGSVLGDLVQLLALFFHRNTLQGLGLWDQPPCDQAHCKGERKSRRQRRNASGGSPGAASGGKAEGEGLCLCVLPGGPQDPGSRKTWSLLRKQSLRQKQLNRSLLETLEETGKLGVRRSLRIYHSIRRFFSNLRQPPASPVRDVYTLAFLVEVLNLVIVLFGYWAFGKHSASDLAESLSEETVPGAFLVMVLVQFGMMLVDRALYLRKAVLGKCAFQILLVLGTHLWLFFILPGITMRRFNLNHVAQTWYLVKCIYFGLSAYQIRHGYPNWILGNCLTKNFSLVNLILFKGFRVVPFLLELRAVIDWMWTNTSLSLSNWTCLEDLYANIFIMKCHQESEKKYPQPPGRPQKRAMKYGLGGIATFALVFLMWFPLVFMSLVKTVGGVTNQPLQVSVKIAINGYETLFSMSAQQHNLVPFSDADYDRLTQQYALHPSAMQFLADYRPEDIVLAKIKSHASLLWGVSPTDRSAMVQELANTTAICITTSWAVQRNVSLVKNVEASGKHMVCYRDAEIRDQLVYTLSLVRKEPVMLPGLIPKALRTTEGTEVKMAHQLEVAHPHRPRDVDRLAFFRNATIQLQQLRPVEAPVASPAAEWWMVQEWRPGCEQSRGCSQDLELVIFNDKVSPQSLGFLAGYGIVGLYVSVVMVAAKFIRDHFLGIARSIMHDQLPDVDRVLGLCTDIFLVRELGELQLEQELFARLTFLYRSPETMIKWTRQRPPTPCLPPTNPVAAAPVERLEAAVVSSSPLASEK</sequence>
<feature type="region of interest" description="Disordered" evidence="10">
    <location>
        <begin position="105"/>
        <end position="142"/>
    </location>
</feature>
<feature type="transmembrane region" description="Helical" evidence="11">
    <location>
        <begin position="435"/>
        <end position="454"/>
    </location>
</feature>
<dbReference type="InterPro" id="IPR031805">
    <property type="entry name" value="Piezo_TM25-28"/>
</dbReference>
<feature type="transmembrane region" description="Helical" evidence="11">
    <location>
        <begin position="399"/>
        <end position="423"/>
    </location>
</feature>
<keyword evidence="5 11" id="KW-0812">Transmembrane</keyword>
<evidence type="ECO:0000256" key="8">
    <source>
        <dbReference type="ARBA" id="ARBA00023136"/>
    </source>
</evidence>
<feature type="compositionally biased region" description="Basic and acidic residues" evidence="10">
    <location>
        <begin position="126"/>
        <end position="137"/>
    </location>
</feature>
<dbReference type="Pfam" id="PF23188">
    <property type="entry name" value="THU_Piezo1"/>
    <property type="match status" value="1"/>
</dbReference>
<evidence type="ECO:0000256" key="1">
    <source>
        <dbReference type="ARBA" id="ARBA00004651"/>
    </source>
</evidence>
<feature type="transmembrane region" description="Helical" evidence="11">
    <location>
        <begin position="588"/>
        <end position="606"/>
    </location>
</feature>
<dbReference type="InterPro" id="IPR056768">
    <property type="entry name" value="THU_Piezo"/>
</dbReference>
<feature type="compositionally biased region" description="Polar residues" evidence="10">
    <location>
        <begin position="739"/>
        <end position="748"/>
    </location>
</feature>
<feature type="domain" description="Piezo THU9 and anchor" evidence="16">
    <location>
        <begin position="1857"/>
        <end position="2093"/>
    </location>
</feature>
<evidence type="ECO:0000256" key="11">
    <source>
        <dbReference type="SAM" id="Phobius"/>
    </source>
</evidence>
<feature type="transmembrane region" description="Helical" evidence="11">
    <location>
        <begin position="965"/>
        <end position="987"/>
    </location>
</feature>
<keyword evidence="7" id="KW-0406">Ion transport</keyword>
<evidence type="ECO:0008006" key="19">
    <source>
        <dbReference type="Google" id="ProtNLM"/>
    </source>
</evidence>
<feature type="transmembrane region" description="Helical" evidence="11">
    <location>
        <begin position="1627"/>
        <end position="1654"/>
    </location>
</feature>
<dbReference type="Pfam" id="PF12166">
    <property type="entry name" value="Piezo_cap"/>
    <property type="match status" value="1"/>
</dbReference>
<feature type="transmembrane region" description="Helical" evidence="11">
    <location>
        <begin position="1201"/>
        <end position="1223"/>
    </location>
</feature>
<feature type="transmembrane region" description="Helical" evidence="11">
    <location>
        <begin position="1962"/>
        <end position="1979"/>
    </location>
</feature>
<evidence type="ECO:0000256" key="5">
    <source>
        <dbReference type="ARBA" id="ARBA00022692"/>
    </source>
</evidence>
<name>A0ABN8XYD5_RANTA</name>
<evidence type="ECO:0000256" key="6">
    <source>
        <dbReference type="ARBA" id="ARBA00022989"/>
    </source>
</evidence>
<dbReference type="PANTHER" id="PTHR47049:SF7">
    <property type="entry name" value="PIEZO-TYPE MECHANOSENSITIVE ION CHANNEL COMPONENT 2 ISOFORM X1"/>
    <property type="match status" value="1"/>
</dbReference>
<evidence type="ECO:0000259" key="13">
    <source>
        <dbReference type="Pfam" id="PF15917"/>
    </source>
</evidence>
<evidence type="ECO:0000256" key="9">
    <source>
        <dbReference type="ARBA" id="ARBA00023303"/>
    </source>
</evidence>
<comment type="subcellular location">
    <subcellularLocation>
        <location evidence="1">Cell membrane</location>
        <topology evidence="1">Multi-pass membrane protein</topology>
    </subcellularLocation>
</comment>
<feature type="transmembrane region" description="Helical" evidence="11">
    <location>
        <begin position="1931"/>
        <end position="1950"/>
    </location>
</feature>